<keyword evidence="3 8" id="KW-0813">Transport</keyword>
<dbReference type="GO" id="GO:0010043">
    <property type="term" value="P:response to zinc ion"/>
    <property type="evidence" value="ECO:0007669"/>
    <property type="project" value="TreeGrafter"/>
</dbReference>
<keyword evidence="4" id="KW-1003">Cell membrane</keyword>
<evidence type="ECO:0000256" key="5">
    <source>
        <dbReference type="ARBA" id="ARBA00022692"/>
    </source>
</evidence>
<feature type="transmembrane region" description="Helical" evidence="9">
    <location>
        <begin position="241"/>
        <end position="268"/>
    </location>
</feature>
<evidence type="ECO:0000313" key="11">
    <source>
        <dbReference type="Proteomes" id="UP000249169"/>
    </source>
</evidence>
<feature type="transmembrane region" description="Helical" evidence="9">
    <location>
        <begin position="54"/>
        <end position="75"/>
    </location>
</feature>
<reference evidence="10 11" key="1">
    <citation type="submission" date="2018-05" db="EMBL/GenBank/DDBJ databases">
        <title>Lujinxingia marina gen. nov. sp. nov., a new facultative anaerobic member of the class Deltaproteobacteria, and proposal of Lujinxingaceae fam. nov.</title>
        <authorList>
            <person name="Li C.-M."/>
        </authorList>
    </citation>
    <scope>NUCLEOTIDE SEQUENCE [LARGE SCALE GENOMIC DNA]</scope>
    <source>
        <strain evidence="10 11">B210</strain>
    </source>
</reference>
<dbReference type="AlphaFoldDB" id="A0A328CAN7"/>
<feature type="transmembrane region" description="Helical" evidence="9">
    <location>
        <begin position="6"/>
        <end position="24"/>
    </location>
</feature>
<accession>A0A328CAN7</accession>
<feature type="transmembrane region" description="Helical" evidence="9">
    <location>
        <begin position="29"/>
        <end position="48"/>
    </location>
</feature>
<keyword evidence="7 9" id="KW-0472">Membrane</keyword>
<dbReference type="GO" id="GO:0055085">
    <property type="term" value="P:transmembrane transport"/>
    <property type="evidence" value="ECO:0007669"/>
    <property type="project" value="InterPro"/>
</dbReference>
<sequence>MWRGMLTLNLVAITSAVLGVFLYLRRMSLIADALAHVALPGIVVAFLVTQSLHGGVMLAGAALMGLLTAAAIEWVSRRPTVRSDAAIGVVFTALFALGVILLSTRVRDAHIDTHCLLYGDVLGVSDRALGLVGVTAPAVLGLVAVFYRWLNVSSFDPKYAVALGIPVSALSYGLMSAVTVTAVAGFEAVGAVLVIALIIVPGATAHLLARNLKGMLLVSVAHGVLSSWVGMYLAIALNISAAGAVVVVGGLLYAVAFVFAPGHGRLWLWRQRHRSSSRAPDGLSPSG</sequence>
<dbReference type="SUPFAM" id="SSF81345">
    <property type="entry name" value="ABC transporter involved in vitamin B12 uptake, BtuC"/>
    <property type="match status" value="1"/>
</dbReference>
<dbReference type="InterPro" id="IPR001626">
    <property type="entry name" value="ABC_TroCD"/>
</dbReference>
<comment type="similarity">
    <text evidence="2 8">Belongs to the ABC-3 integral membrane protein family.</text>
</comment>
<feature type="transmembrane region" description="Helical" evidence="9">
    <location>
        <begin position="159"/>
        <end position="182"/>
    </location>
</feature>
<evidence type="ECO:0000256" key="2">
    <source>
        <dbReference type="ARBA" id="ARBA00008034"/>
    </source>
</evidence>
<feature type="transmembrane region" description="Helical" evidence="9">
    <location>
        <begin position="87"/>
        <end position="107"/>
    </location>
</feature>
<feature type="transmembrane region" description="Helical" evidence="9">
    <location>
        <begin position="216"/>
        <end position="235"/>
    </location>
</feature>
<evidence type="ECO:0000313" key="10">
    <source>
        <dbReference type="EMBL" id="RAL23569.1"/>
    </source>
</evidence>
<evidence type="ECO:0000256" key="7">
    <source>
        <dbReference type="ARBA" id="ARBA00023136"/>
    </source>
</evidence>
<keyword evidence="6 9" id="KW-1133">Transmembrane helix</keyword>
<evidence type="ECO:0000256" key="6">
    <source>
        <dbReference type="ARBA" id="ARBA00022989"/>
    </source>
</evidence>
<evidence type="ECO:0000256" key="3">
    <source>
        <dbReference type="ARBA" id="ARBA00022448"/>
    </source>
</evidence>
<organism evidence="10 11">
    <name type="scientific">Lujinxingia litoralis</name>
    <dbReference type="NCBI Taxonomy" id="2211119"/>
    <lineage>
        <taxon>Bacteria</taxon>
        <taxon>Deltaproteobacteria</taxon>
        <taxon>Bradymonadales</taxon>
        <taxon>Lujinxingiaceae</taxon>
        <taxon>Lujinxingia</taxon>
    </lineage>
</organism>
<dbReference type="Proteomes" id="UP000249169">
    <property type="component" value="Unassembled WGS sequence"/>
</dbReference>
<evidence type="ECO:0000256" key="4">
    <source>
        <dbReference type="ARBA" id="ARBA00022475"/>
    </source>
</evidence>
<evidence type="ECO:0000256" key="1">
    <source>
        <dbReference type="ARBA" id="ARBA00004651"/>
    </source>
</evidence>
<proteinExistence type="inferred from homology"/>
<dbReference type="PANTHER" id="PTHR30477:SF8">
    <property type="entry name" value="METAL TRANSPORT SYSTEM MEMBRANE PROTEIN CT_070-RELATED"/>
    <property type="match status" value="1"/>
</dbReference>
<gene>
    <name evidence="10" type="ORF">DL240_05265</name>
</gene>
<feature type="transmembrane region" description="Helical" evidence="9">
    <location>
        <begin position="188"/>
        <end position="209"/>
    </location>
</feature>
<keyword evidence="5 8" id="KW-0812">Transmembrane</keyword>
<dbReference type="GO" id="GO:0043190">
    <property type="term" value="C:ATP-binding cassette (ABC) transporter complex"/>
    <property type="evidence" value="ECO:0007669"/>
    <property type="project" value="InterPro"/>
</dbReference>
<dbReference type="EMBL" id="QHKO01000002">
    <property type="protein sequence ID" value="RAL23569.1"/>
    <property type="molecule type" value="Genomic_DNA"/>
</dbReference>
<evidence type="ECO:0000256" key="9">
    <source>
        <dbReference type="SAM" id="Phobius"/>
    </source>
</evidence>
<keyword evidence="11" id="KW-1185">Reference proteome</keyword>
<dbReference type="Gene3D" id="1.10.3470.10">
    <property type="entry name" value="ABC transporter involved in vitamin B12 uptake, BtuC"/>
    <property type="match status" value="1"/>
</dbReference>
<protein>
    <submittedName>
        <fullName evidence="10">Iron ABC transporter</fullName>
    </submittedName>
</protein>
<name>A0A328CAN7_9DELT</name>
<dbReference type="Pfam" id="PF00950">
    <property type="entry name" value="ABC-3"/>
    <property type="match status" value="1"/>
</dbReference>
<comment type="caution">
    <text evidence="10">The sequence shown here is derived from an EMBL/GenBank/DDBJ whole genome shotgun (WGS) entry which is preliminary data.</text>
</comment>
<dbReference type="CDD" id="cd06550">
    <property type="entry name" value="TM_ABC_iron-siderophores_like"/>
    <property type="match status" value="1"/>
</dbReference>
<dbReference type="InterPro" id="IPR037294">
    <property type="entry name" value="ABC_BtuC-like"/>
</dbReference>
<dbReference type="PANTHER" id="PTHR30477">
    <property type="entry name" value="ABC-TRANSPORTER METAL-BINDING PROTEIN"/>
    <property type="match status" value="1"/>
</dbReference>
<comment type="subcellular location">
    <subcellularLocation>
        <location evidence="1 8">Cell membrane</location>
        <topology evidence="1 8">Multi-pass membrane protein</topology>
    </subcellularLocation>
</comment>
<feature type="transmembrane region" description="Helical" evidence="9">
    <location>
        <begin position="127"/>
        <end position="147"/>
    </location>
</feature>
<evidence type="ECO:0000256" key="8">
    <source>
        <dbReference type="RuleBase" id="RU003943"/>
    </source>
</evidence>